<dbReference type="InterPro" id="IPR036412">
    <property type="entry name" value="HAD-like_sf"/>
</dbReference>
<accession>A0AAW9NK27</accession>
<dbReference type="InterPro" id="IPR000150">
    <property type="entry name" value="Cof"/>
</dbReference>
<dbReference type="NCBIfam" id="TIGR01484">
    <property type="entry name" value="HAD-SF-IIB"/>
    <property type="match status" value="1"/>
</dbReference>
<keyword evidence="1" id="KW-0378">Hydrolase</keyword>
<dbReference type="EMBL" id="JARNBH010000019">
    <property type="protein sequence ID" value="MEC0275229.1"/>
    <property type="molecule type" value="Genomic_DNA"/>
</dbReference>
<proteinExistence type="predicted"/>
<dbReference type="Pfam" id="PF08282">
    <property type="entry name" value="Hydrolase_3"/>
    <property type="match status" value="1"/>
</dbReference>
<evidence type="ECO:0000313" key="1">
    <source>
        <dbReference type="EMBL" id="MEC0275229.1"/>
    </source>
</evidence>
<dbReference type="GO" id="GO:0000287">
    <property type="term" value="F:magnesium ion binding"/>
    <property type="evidence" value="ECO:0007669"/>
    <property type="project" value="TreeGrafter"/>
</dbReference>
<dbReference type="PANTHER" id="PTHR10000:SF8">
    <property type="entry name" value="HAD SUPERFAMILY HYDROLASE-LIKE, TYPE 3"/>
    <property type="match status" value="1"/>
</dbReference>
<protein>
    <submittedName>
        <fullName evidence="1">HAD family hydrolase</fullName>
    </submittedName>
</protein>
<organism evidence="1 2">
    <name type="scientific">Peribacillus castrilensis</name>
    <dbReference type="NCBI Taxonomy" id="2897690"/>
    <lineage>
        <taxon>Bacteria</taxon>
        <taxon>Bacillati</taxon>
        <taxon>Bacillota</taxon>
        <taxon>Bacilli</taxon>
        <taxon>Bacillales</taxon>
        <taxon>Bacillaceae</taxon>
        <taxon>Peribacillus</taxon>
    </lineage>
</organism>
<keyword evidence="2" id="KW-1185">Reference proteome</keyword>
<dbReference type="InterPro" id="IPR023214">
    <property type="entry name" value="HAD_sf"/>
</dbReference>
<evidence type="ECO:0000313" key="2">
    <source>
        <dbReference type="Proteomes" id="UP001307168"/>
    </source>
</evidence>
<dbReference type="SFLD" id="SFLDS00003">
    <property type="entry name" value="Haloacid_Dehalogenase"/>
    <property type="match status" value="1"/>
</dbReference>
<dbReference type="NCBIfam" id="TIGR00099">
    <property type="entry name" value="Cof-subfamily"/>
    <property type="match status" value="1"/>
</dbReference>
<dbReference type="GO" id="GO:0016791">
    <property type="term" value="F:phosphatase activity"/>
    <property type="evidence" value="ECO:0007669"/>
    <property type="project" value="UniProtKB-ARBA"/>
</dbReference>
<dbReference type="SFLD" id="SFLDG01140">
    <property type="entry name" value="C2.B:_Phosphomannomutase_and_P"/>
    <property type="match status" value="1"/>
</dbReference>
<dbReference type="RefSeq" id="WP_367407467.1">
    <property type="nucleotide sequence ID" value="NZ_JARNBH010000019.1"/>
</dbReference>
<gene>
    <name evidence="1" type="ORF">P4706_19435</name>
</gene>
<dbReference type="SUPFAM" id="SSF56784">
    <property type="entry name" value="HAD-like"/>
    <property type="match status" value="1"/>
</dbReference>
<dbReference type="PANTHER" id="PTHR10000">
    <property type="entry name" value="PHOSPHOSERINE PHOSPHATASE"/>
    <property type="match status" value="1"/>
</dbReference>
<dbReference type="Gene3D" id="3.30.1240.10">
    <property type="match status" value="1"/>
</dbReference>
<dbReference type="AlphaFoldDB" id="A0AAW9NK27"/>
<dbReference type="Proteomes" id="UP001307168">
    <property type="component" value="Unassembled WGS sequence"/>
</dbReference>
<dbReference type="Gene3D" id="3.40.50.1000">
    <property type="entry name" value="HAD superfamily/HAD-like"/>
    <property type="match status" value="1"/>
</dbReference>
<reference evidence="1 2" key="1">
    <citation type="submission" date="2023-03" db="EMBL/GenBank/DDBJ databases">
        <title>Bacillus Genome Sequencing.</title>
        <authorList>
            <person name="Dunlap C."/>
        </authorList>
    </citation>
    <scope>NUCLEOTIDE SEQUENCE [LARGE SCALE GENOMIC DNA]</scope>
    <source>
        <strain evidence="1 2">B-41290</strain>
    </source>
</reference>
<dbReference type="GO" id="GO:0005829">
    <property type="term" value="C:cytosol"/>
    <property type="evidence" value="ECO:0007669"/>
    <property type="project" value="TreeGrafter"/>
</dbReference>
<name>A0AAW9NK27_9BACI</name>
<comment type="caution">
    <text evidence="1">The sequence shown here is derived from an EMBL/GenBank/DDBJ whole genome shotgun (WGS) entry which is preliminary data.</text>
</comment>
<sequence>MIKLLVSDLDGTLIDKNKQVAPHDLEALKKLREHNVDICLASGRMDNEILEVAKVIGDQFHRVSQNGAFVITNEHVSLHSQTFEHELAKRLYESTCSDRNITIICSDNTNFVAQIDDVIRKIEERFFFPIKEESDMVKAIGKSLVPSKISVLSHHEEIVEMQKAIQDVFHEDVDTFVSEEGCLDIMPKNISKGNALLILLKRLQLDPEEIACIGDSFNDIPMFKLTPNSFAMSHGHEDVKKEASYVVETVSDAVKIILEKNARD</sequence>
<dbReference type="InterPro" id="IPR006379">
    <property type="entry name" value="HAD-SF_hydro_IIB"/>
</dbReference>